<organism evidence="3 4">
    <name type="scientific">Suillus luteus UH-Slu-Lm8-n1</name>
    <dbReference type="NCBI Taxonomy" id="930992"/>
    <lineage>
        <taxon>Eukaryota</taxon>
        <taxon>Fungi</taxon>
        <taxon>Dikarya</taxon>
        <taxon>Basidiomycota</taxon>
        <taxon>Agaricomycotina</taxon>
        <taxon>Agaricomycetes</taxon>
        <taxon>Agaricomycetidae</taxon>
        <taxon>Boletales</taxon>
        <taxon>Suillineae</taxon>
        <taxon>Suillaceae</taxon>
        <taxon>Suillus</taxon>
    </lineage>
</organism>
<dbReference type="OrthoDB" id="2679488at2759"/>
<keyword evidence="1" id="KW-1133">Transmembrane helix</keyword>
<dbReference type="InParanoid" id="A0A0C9ZPT7"/>
<reference evidence="3 4" key="1">
    <citation type="submission" date="2014-04" db="EMBL/GenBank/DDBJ databases">
        <authorList>
            <consortium name="DOE Joint Genome Institute"/>
            <person name="Kuo A."/>
            <person name="Ruytinx J."/>
            <person name="Rineau F."/>
            <person name="Colpaert J."/>
            <person name="Kohler A."/>
            <person name="Nagy L.G."/>
            <person name="Floudas D."/>
            <person name="Copeland A."/>
            <person name="Barry K.W."/>
            <person name="Cichocki N."/>
            <person name="Veneault-Fourrey C."/>
            <person name="LaButti K."/>
            <person name="Lindquist E.A."/>
            <person name="Lipzen A."/>
            <person name="Lundell T."/>
            <person name="Morin E."/>
            <person name="Murat C."/>
            <person name="Sun H."/>
            <person name="Tunlid A."/>
            <person name="Henrissat B."/>
            <person name="Grigoriev I.V."/>
            <person name="Hibbett D.S."/>
            <person name="Martin F."/>
            <person name="Nordberg H.P."/>
            <person name="Cantor M.N."/>
            <person name="Hua S.X."/>
        </authorList>
    </citation>
    <scope>NUCLEOTIDE SEQUENCE [LARGE SCALE GENOMIC DNA]</scope>
    <source>
        <strain evidence="3 4">UH-Slu-Lm8-n1</strain>
    </source>
</reference>
<evidence type="ECO:0000313" key="4">
    <source>
        <dbReference type="Proteomes" id="UP000054485"/>
    </source>
</evidence>
<feature type="transmembrane region" description="Helical" evidence="1">
    <location>
        <begin position="60"/>
        <end position="84"/>
    </location>
</feature>
<feature type="transmembrane region" description="Helical" evidence="1">
    <location>
        <begin position="26"/>
        <end position="48"/>
    </location>
</feature>
<keyword evidence="4" id="KW-1185">Reference proteome</keyword>
<sequence>MAIALVWIVYYHKPPKGMFLDRWPSFMAMSAATVLDIVITTSLWYLLANSRTGFSDTDCLISRLICYTIKSGCLTSICALISIITV</sequence>
<dbReference type="InterPro" id="IPR045339">
    <property type="entry name" value="DUF6534"/>
</dbReference>
<feature type="non-terminal residue" evidence="3">
    <location>
        <position position="86"/>
    </location>
</feature>
<reference evidence="4" key="2">
    <citation type="submission" date="2015-01" db="EMBL/GenBank/DDBJ databases">
        <title>Evolutionary Origins and Diversification of the Mycorrhizal Mutualists.</title>
        <authorList>
            <consortium name="DOE Joint Genome Institute"/>
            <consortium name="Mycorrhizal Genomics Consortium"/>
            <person name="Kohler A."/>
            <person name="Kuo A."/>
            <person name="Nagy L.G."/>
            <person name="Floudas D."/>
            <person name="Copeland A."/>
            <person name="Barry K.W."/>
            <person name="Cichocki N."/>
            <person name="Veneault-Fourrey C."/>
            <person name="LaButti K."/>
            <person name="Lindquist E.A."/>
            <person name="Lipzen A."/>
            <person name="Lundell T."/>
            <person name="Morin E."/>
            <person name="Murat C."/>
            <person name="Riley R."/>
            <person name="Ohm R."/>
            <person name="Sun H."/>
            <person name="Tunlid A."/>
            <person name="Henrissat B."/>
            <person name="Grigoriev I.V."/>
            <person name="Hibbett D.S."/>
            <person name="Martin F."/>
        </authorList>
    </citation>
    <scope>NUCLEOTIDE SEQUENCE [LARGE SCALE GENOMIC DNA]</scope>
    <source>
        <strain evidence="4">UH-Slu-Lm8-n1</strain>
    </source>
</reference>
<evidence type="ECO:0000256" key="1">
    <source>
        <dbReference type="SAM" id="Phobius"/>
    </source>
</evidence>
<dbReference type="PANTHER" id="PTHR40465:SF1">
    <property type="entry name" value="DUF6534 DOMAIN-CONTAINING PROTEIN"/>
    <property type="match status" value="1"/>
</dbReference>
<protein>
    <recommendedName>
        <fullName evidence="2">DUF6534 domain-containing protein</fullName>
    </recommendedName>
</protein>
<evidence type="ECO:0000259" key="2">
    <source>
        <dbReference type="Pfam" id="PF20152"/>
    </source>
</evidence>
<proteinExistence type="predicted"/>
<evidence type="ECO:0000313" key="3">
    <source>
        <dbReference type="EMBL" id="KIK39705.1"/>
    </source>
</evidence>
<keyword evidence="1" id="KW-0812">Transmembrane</keyword>
<keyword evidence="1" id="KW-0472">Membrane</keyword>
<dbReference type="PANTHER" id="PTHR40465">
    <property type="entry name" value="CHROMOSOME 1, WHOLE GENOME SHOTGUN SEQUENCE"/>
    <property type="match status" value="1"/>
</dbReference>
<name>A0A0C9ZPT7_9AGAM</name>
<accession>A0A0C9ZPT7</accession>
<gene>
    <name evidence="3" type="ORF">CY34DRAFT_807996</name>
</gene>
<dbReference type="Pfam" id="PF20152">
    <property type="entry name" value="DUF6534"/>
    <property type="match status" value="1"/>
</dbReference>
<dbReference type="Proteomes" id="UP000054485">
    <property type="component" value="Unassembled WGS sequence"/>
</dbReference>
<dbReference type="EMBL" id="KN835332">
    <property type="protein sequence ID" value="KIK39705.1"/>
    <property type="molecule type" value="Genomic_DNA"/>
</dbReference>
<feature type="domain" description="DUF6534" evidence="2">
    <location>
        <begin position="32"/>
        <end position="82"/>
    </location>
</feature>
<dbReference type="HOGENOM" id="CLU_2504091_0_0_1"/>
<dbReference type="AlphaFoldDB" id="A0A0C9ZPT7"/>